<accession>A0A0C2ZMM4</accession>
<name>A0A0C2ZMM4_9AGAM</name>
<sequence>MFPGVQKRELWLAGQSIVLVFGDVRNDFEDISSASVVSICKGEQQSFLLRTGKSLITVLVRILREVVCIECVSRAL</sequence>
<dbReference type="InParanoid" id="A0A0C2ZMM4"/>
<dbReference type="AlphaFoldDB" id="A0A0C2ZMM4"/>
<dbReference type="EMBL" id="KN822039">
    <property type="protein sequence ID" value="KIM62838.1"/>
    <property type="molecule type" value="Genomic_DNA"/>
</dbReference>
<reference evidence="1 2" key="1">
    <citation type="submission" date="2014-04" db="EMBL/GenBank/DDBJ databases">
        <authorList>
            <consortium name="DOE Joint Genome Institute"/>
            <person name="Kuo A."/>
            <person name="Kohler A."/>
            <person name="Nagy L.G."/>
            <person name="Floudas D."/>
            <person name="Copeland A."/>
            <person name="Barry K.W."/>
            <person name="Cichocki N."/>
            <person name="Veneault-Fourrey C."/>
            <person name="LaButti K."/>
            <person name="Lindquist E.A."/>
            <person name="Lipzen A."/>
            <person name="Lundell T."/>
            <person name="Morin E."/>
            <person name="Murat C."/>
            <person name="Sun H."/>
            <person name="Tunlid A."/>
            <person name="Henrissat B."/>
            <person name="Grigoriev I.V."/>
            <person name="Hibbett D.S."/>
            <person name="Martin F."/>
            <person name="Nordberg H.P."/>
            <person name="Cantor M.N."/>
            <person name="Hua S.X."/>
        </authorList>
    </citation>
    <scope>NUCLEOTIDE SEQUENCE [LARGE SCALE GENOMIC DNA]</scope>
    <source>
        <strain evidence="1 2">Foug A</strain>
    </source>
</reference>
<gene>
    <name evidence="1" type="ORF">SCLCIDRAFT_1214625</name>
</gene>
<keyword evidence="2" id="KW-1185">Reference proteome</keyword>
<dbReference type="Proteomes" id="UP000053989">
    <property type="component" value="Unassembled WGS sequence"/>
</dbReference>
<organism evidence="1 2">
    <name type="scientific">Scleroderma citrinum Foug A</name>
    <dbReference type="NCBI Taxonomy" id="1036808"/>
    <lineage>
        <taxon>Eukaryota</taxon>
        <taxon>Fungi</taxon>
        <taxon>Dikarya</taxon>
        <taxon>Basidiomycota</taxon>
        <taxon>Agaricomycotina</taxon>
        <taxon>Agaricomycetes</taxon>
        <taxon>Agaricomycetidae</taxon>
        <taxon>Boletales</taxon>
        <taxon>Sclerodermatineae</taxon>
        <taxon>Sclerodermataceae</taxon>
        <taxon>Scleroderma</taxon>
    </lineage>
</organism>
<reference evidence="2" key="2">
    <citation type="submission" date="2015-01" db="EMBL/GenBank/DDBJ databases">
        <title>Evolutionary Origins and Diversification of the Mycorrhizal Mutualists.</title>
        <authorList>
            <consortium name="DOE Joint Genome Institute"/>
            <consortium name="Mycorrhizal Genomics Consortium"/>
            <person name="Kohler A."/>
            <person name="Kuo A."/>
            <person name="Nagy L.G."/>
            <person name="Floudas D."/>
            <person name="Copeland A."/>
            <person name="Barry K.W."/>
            <person name="Cichocki N."/>
            <person name="Veneault-Fourrey C."/>
            <person name="LaButti K."/>
            <person name="Lindquist E.A."/>
            <person name="Lipzen A."/>
            <person name="Lundell T."/>
            <person name="Morin E."/>
            <person name="Murat C."/>
            <person name="Riley R."/>
            <person name="Ohm R."/>
            <person name="Sun H."/>
            <person name="Tunlid A."/>
            <person name="Henrissat B."/>
            <person name="Grigoriev I.V."/>
            <person name="Hibbett D.S."/>
            <person name="Martin F."/>
        </authorList>
    </citation>
    <scope>NUCLEOTIDE SEQUENCE [LARGE SCALE GENOMIC DNA]</scope>
    <source>
        <strain evidence="2">Foug A</strain>
    </source>
</reference>
<proteinExistence type="predicted"/>
<dbReference type="HOGENOM" id="CLU_2655918_0_0_1"/>
<evidence type="ECO:0000313" key="2">
    <source>
        <dbReference type="Proteomes" id="UP000053989"/>
    </source>
</evidence>
<evidence type="ECO:0000313" key="1">
    <source>
        <dbReference type="EMBL" id="KIM62838.1"/>
    </source>
</evidence>
<protein>
    <submittedName>
        <fullName evidence="1">Uncharacterized protein</fullName>
    </submittedName>
</protein>